<dbReference type="InterPro" id="IPR019613">
    <property type="entry name" value="DUF4198"/>
</dbReference>
<keyword evidence="1" id="KW-1133">Transmembrane helix</keyword>
<evidence type="ECO:0000256" key="2">
    <source>
        <dbReference type="SAM" id="SignalP"/>
    </source>
</evidence>
<dbReference type="OrthoDB" id="5422162at2"/>
<feature type="transmembrane region" description="Helical" evidence="1">
    <location>
        <begin position="288"/>
        <end position="308"/>
    </location>
</feature>
<evidence type="ECO:0000313" key="3">
    <source>
        <dbReference type="EMBL" id="ACA60141.1"/>
    </source>
</evidence>
<sequence>MRSRAGRLTVLALTLVFILAFASPAAAHELYFLNPEEGRQGETVAVKLYWGHFPNEPDPKSNYFAQVPGGRLYVLAPDGREIDLKIEVRDDHFVSAFTPETGGDHQVVFVHDRGVLDWKHSEPQGIQRVITAAKGFIPVDGEPDIHAYDRPAGLDLELIPLTDIGHFHAGSEFRGEVRYLGAPLAGAKVYAVGPAKATDSHDAPKTIELTSGADGVISFVPDAEGTWMLKLAHYDGDRPGELDGRSYEGVRYSLTTFFPVHGHGGHAHTADATQPQEAAATGGISGTAWMLGAAAVLAAGAAAFLLLGRKKTRT</sequence>
<name>B1I589_DESAP</name>
<evidence type="ECO:0000313" key="4">
    <source>
        <dbReference type="Proteomes" id="UP000008544"/>
    </source>
</evidence>
<keyword evidence="1" id="KW-0472">Membrane</keyword>
<evidence type="ECO:0000256" key="1">
    <source>
        <dbReference type="SAM" id="Phobius"/>
    </source>
</evidence>
<dbReference type="HOGENOM" id="CLU_884886_0_0_9"/>
<reference evidence="3 4" key="2">
    <citation type="journal article" date="2008" name="Science">
        <title>Environmental genomics reveals a single-species ecosystem deep within Earth.</title>
        <authorList>
            <person name="Chivian D."/>
            <person name="Brodie E.L."/>
            <person name="Alm E.J."/>
            <person name="Culley D.E."/>
            <person name="Dehal P.S."/>
            <person name="Desantis T.Z."/>
            <person name="Gihring T.M."/>
            <person name="Lapidus A."/>
            <person name="Lin L.H."/>
            <person name="Lowry S.R."/>
            <person name="Moser D.P."/>
            <person name="Richardson P.M."/>
            <person name="Southam G."/>
            <person name="Wanger G."/>
            <person name="Pratt L.M."/>
            <person name="Andersen G.L."/>
            <person name="Hazen T.C."/>
            <person name="Brockman F.J."/>
            <person name="Arkin A.P."/>
            <person name="Onstott T.C."/>
        </authorList>
    </citation>
    <scope>NUCLEOTIDE SEQUENCE [LARGE SCALE GENOMIC DNA]</scope>
    <source>
        <strain evidence="3 4">MP104C</strain>
    </source>
</reference>
<keyword evidence="2" id="KW-0732">Signal</keyword>
<keyword evidence="4" id="KW-1185">Reference proteome</keyword>
<gene>
    <name evidence="3" type="ordered locus">Daud_1639</name>
</gene>
<dbReference type="RefSeq" id="WP_012302722.1">
    <property type="nucleotide sequence ID" value="NC_010424.1"/>
</dbReference>
<protein>
    <submittedName>
        <fullName evidence="3">ABC-type Co2+ transport system periplasmic component-like protein</fullName>
    </submittedName>
</protein>
<organism evidence="3 4">
    <name type="scientific">Desulforudis audaxviator (strain MP104C)</name>
    <dbReference type="NCBI Taxonomy" id="477974"/>
    <lineage>
        <taxon>Bacteria</taxon>
        <taxon>Bacillati</taxon>
        <taxon>Bacillota</taxon>
        <taxon>Clostridia</taxon>
        <taxon>Thermoanaerobacterales</taxon>
        <taxon>Candidatus Desulforudaceae</taxon>
        <taxon>Candidatus Desulforudis</taxon>
    </lineage>
</organism>
<feature type="chain" id="PRO_5015675167" evidence="2">
    <location>
        <begin position="28"/>
        <end position="314"/>
    </location>
</feature>
<dbReference type="Proteomes" id="UP000008544">
    <property type="component" value="Chromosome"/>
</dbReference>
<feature type="signal peptide" evidence="2">
    <location>
        <begin position="1"/>
        <end position="27"/>
    </location>
</feature>
<proteinExistence type="predicted"/>
<dbReference type="AlphaFoldDB" id="B1I589"/>
<keyword evidence="1" id="KW-0812">Transmembrane</keyword>
<dbReference type="KEGG" id="dau:Daud_1639"/>
<reference evidence="4" key="1">
    <citation type="submission" date="2007-10" db="EMBL/GenBank/DDBJ databases">
        <title>Complete sequence of chromosome of Desulforudis audaxviator MP104C.</title>
        <authorList>
            <person name="Copeland A."/>
            <person name="Lucas S."/>
            <person name="Lapidus A."/>
            <person name="Barry K."/>
            <person name="Glavina del Rio T."/>
            <person name="Dalin E."/>
            <person name="Tice H."/>
            <person name="Bruce D."/>
            <person name="Pitluck S."/>
            <person name="Lowry S.R."/>
            <person name="Larimer F."/>
            <person name="Land M.L."/>
            <person name="Hauser L."/>
            <person name="Kyrpides N."/>
            <person name="Ivanova N.N."/>
            <person name="Richardson P."/>
        </authorList>
    </citation>
    <scope>NUCLEOTIDE SEQUENCE [LARGE SCALE GENOMIC DNA]</scope>
    <source>
        <strain evidence="4">MP104C</strain>
    </source>
</reference>
<dbReference type="EMBL" id="CP000860">
    <property type="protein sequence ID" value="ACA60141.1"/>
    <property type="molecule type" value="Genomic_DNA"/>
</dbReference>
<accession>B1I589</accession>
<dbReference type="Pfam" id="PF10670">
    <property type="entry name" value="DUF4198"/>
    <property type="match status" value="1"/>
</dbReference>
<dbReference type="STRING" id="477974.Daud_1639"/>
<dbReference type="eggNOG" id="COG5266">
    <property type="taxonomic scope" value="Bacteria"/>
</dbReference>